<dbReference type="Proteomes" id="UP001056120">
    <property type="component" value="Linkage Group LG27"/>
</dbReference>
<comment type="caution">
    <text evidence="1">The sequence shown here is derived from an EMBL/GenBank/DDBJ whole genome shotgun (WGS) entry which is preliminary data.</text>
</comment>
<reference evidence="2" key="1">
    <citation type="journal article" date="2022" name="Mol. Ecol. Resour.">
        <title>The genomes of chicory, endive, great burdock and yacon provide insights into Asteraceae palaeo-polyploidization history and plant inulin production.</title>
        <authorList>
            <person name="Fan W."/>
            <person name="Wang S."/>
            <person name="Wang H."/>
            <person name="Wang A."/>
            <person name="Jiang F."/>
            <person name="Liu H."/>
            <person name="Zhao H."/>
            <person name="Xu D."/>
            <person name="Zhang Y."/>
        </authorList>
    </citation>
    <scope>NUCLEOTIDE SEQUENCE [LARGE SCALE GENOMIC DNA]</scope>
    <source>
        <strain evidence="2">cv. Yunnan</strain>
    </source>
</reference>
<sequence>MFSQPTTGCDHDVVEQQEVYVSESEELLRRVEAQGIVINELYTNFLREGSSCNTDLNIELEHENGSEAHPSHLQFRVDSSMMSQSFHARVLTNEELELGKCFTTSSIGYEYDTHVPLFAYGTMHDSLYPLCTLHLSCEDDMMQGSQREEHCEDELMNETELVLPIITNGETTYHIVPSWEDEFGEEFVSISLMEGKGERFDPVGDLNELEALLYGKPTVITKEELHREKDV</sequence>
<keyword evidence="2" id="KW-1185">Reference proteome</keyword>
<gene>
    <name evidence="1" type="ORF">L1987_81014</name>
</gene>
<accession>A0ACB8YPQ1</accession>
<dbReference type="EMBL" id="CM042044">
    <property type="protein sequence ID" value="KAI3687319.1"/>
    <property type="molecule type" value="Genomic_DNA"/>
</dbReference>
<protein>
    <submittedName>
        <fullName evidence="1">Uncharacterized protein</fullName>
    </submittedName>
</protein>
<evidence type="ECO:0000313" key="2">
    <source>
        <dbReference type="Proteomes" id="UP001056120"/>
    </source>
</evidence>
<name>A0ACB8YPQ1_9ASTR</name>
<reference evidence="1 2" key="2">
    <citation type="journal article" date="2022" name="Mol. Ecol. Resour.">
        <title>The genomes of chicory, endive, great burdock and yacon provide insights into Asteraceae paleo-polyploidization history and plant inulin production.</title>
        <authorList>
            <person name="Fan W."/>
            <person name="Wang S."/>
            <person name="Wang H."/>
            <person name="Wang A."/>
            <person name="Jiang F."/>
            <person name="Liu H."/>
            <person name="Zhao H."/>
            <person name="Xu D."/>
            <person name="Zhang Y."/>
        </authorList>
    </citation>
    <scope>NUCLEOTIDE SEQUENCE [LARGE SCALE GENOMIC DNA]</scope>
    <source>
        <strain evidence="2">cv. Yunnan</strain>
        <tissue evidence="1">Leaves</tissue>
    </source>
</reference>
<organism evidence="1 2">
    <name type="scientific">Smallanthus sonchifolius</name>
    <dbReference type="NCBI Taxonomy" id="185202"/>
    <lineage>
        <taxon>Eukaryota</taxon>
        <taxon>Viridiplantae</taxon>
        <taxon>Streptophyta</taxon>
        <taxon>Embryophyta</taxon>
        <taxon>Tracheophyta</taxon>
        <taxon>Spermatophyta</taxon>
        <taxon>Magnoliopsida</taxon>
        <taxon>eudicotyledons</taxon>
        <taxon>Gunneridae</taxon>
        <taxon>Pentapetalae</taxon>
        <taxon>asterids</taxon>
        <taxon>campanulids</taxon>
        <taxon>Asterales</taxon>
        <taxon>Asteraceae</taxon>
        <taxon>Asteroideae</taxon>
        <taxon>Heliantheae alliance</taxon>
        <taxon>Millerieae</taxon>
        <taxon>Smallanthus</taxon>
    </lineage>
</organism>
<evidence type="ECO:0000313" key="1">
    <source>
        <dbReference type="EMBL" id="KAI3687319.1"/>
    </source>
</evidence>
<proteinExistence type="predicted"/>